<organism evidence="1 2">
    <name type="scientific">Coptotermes formosanus</name>
    <name type="common">Formosan subterranean termite</name>
    <dbReference type="NCBI Taxonomy" id="36987"/>
    <lineage>
        <taxon>Eukaryota</taxon>
        <taxon>Metazoa</taxon>
        <taxon>Ecdysozoa</taxon>
        <taxon>Arthropoda</taxon>
        <taxon>Hexapoda</taxon>
        <taxon>Insecta</taxon>
        <taxon>Pterygota</taxon>
        <taxon>Neoptera</taxon>
        <taxon>Polyneoptera</taxon>
        <taxon>Dictyoptera</taxon>
        <taxon>Blattodea</taxon>
        <taxon>Blattoidea</taxon>
        <taxon>Termitoidae</taxon>
        <taxon>Rhinotermitidae</taxon>
        <taxon>Coptotermes</taxon>
    </lineage>
</organism>
<dbReference type="InParanoid" id="A0A6L2PZF9"/>
<sequence length="343" mass="37136">MLPIVFTGAKSKANAGVENFMSRKRKAALMDMENEQKNNLPSFNSKLQKIDPKSNVWMQCDKCKYTTHYNAFMIHHIRQHVKKKNATCDYCGDEVQLGGSCAKQCNGNNSSAEGKQLKHTQKQIQKYLTEDGGAVTCCEASDTAECETVEMITAEINEFKTPGKGTDSQNVAVSTVQAPEGQPGKNGVTDGSMLSAIHDAGEPATTAIIINQGQQNSASLEPMKSDNVTIQVADIPEQAEGNVEVQLNDVDGSTPTAICVMDMSEDSSAEQPTLLTVQKMEDESSAVYVQVVEVGKTEETGDARNVTKQVLTVSEDGTVEMVEVMWDEMVSADVGTEQDITFG</sequence>
<gene>
    <name evidence="1" type="ORF">Cfor_02317</name>
</gene>
<evidence type="ECO:0000313" key="1">
    <source>
        <dbReference type="EMBL" id="GFG38021.1"/>
    </source>
</evidence>
<dbReference type="Proteomes" id="UP000502823">
    <property type="component" value="Unassembled WGS sequence"/>
</dbReference>
<reference evidence="2" key="1">
    <citation type="submission" date="2020-01" db="EMBL/GenBank/DDBJ databases">
        <title>Draft genome sequence of the Termite Coptotermes fromosanus.</title>
        <authorList>
            <person name="Itakura S."/>
            <person name="Yosikawa Y."/>
            <person name="Umezawa K."/>
        </authorList>
    </citation>
    <scope>NUCLEOTIDE SEQUENCE [LARGE SCALE GENOMIC DNA]</scope>
</reference>
<comment type="caution">
    <text evidence="1">The sequence shown here is derived from an EMBL/GenBank/DDBJ whole genome shotgun (WGS) entry which is preliminary data.</text>
</comment>
<keyword evidence="2" id="KW-1185">Reference proteome</keyword>
<dbReference type="OrthoDB" id="8184392at2759"/>
<evidence type="ECO:0000313" key="2">
    <source>
        <dbReference type="Proteomes" id="UP000502823"/>
    </source>
</evidence>
<dbReference type="AlphaFoldDB" id="A0A6L2PZF9"/>
<dbReference type="EMBL" id="BLKM01012977">
    <property type="protein sequence ID" value="GFG38021.1"/>
    <property type="molecule type" value="Genomic_DNA"/>
</dbReference>
<protein>
    <submittedName>
        <fullName evidence="1">Uncharacterized protein</fullName>
    </submittedName>
</protein>
<accession>A0A6L2PZF9</accession>
<proteinExistence type="predicted"/>
<name>A0A6L2PZF9_COPFO</name>